<dbReference type="Pfam" id="PF00497">
    <property type="entry name" value="SBP_bac_3"/>
    <property type="match status" value="1"/>
</dbReference>
<keyword evidence="1 2" id="KW-0732">Signal</keyword>
<evidence type="ECO:0000313" key="5">
    <source>
        <dbReference type="Proteomes" id="UP001317259"/>
    </source>
</evidence>
<evidence type="ECO:0000313" key="4">
    <source>
        <dbReference type="EMBL" id="MCK2213833.1"/>
    </source>
</evidence>
<accession>A0ABT0FN99</accession>
<dbReference type="PANTHER" id="PTHR35936">
    <property type="entry name" value="MEMBRANE-BOUND LYTIC MUREIN TRANSGLYCOSYLASE F"/>
    <property type="match status" value="1"/>
</dbReference>
<keyword evidence="5" id="KW-1185">Reference proteome</keyword>
<reference evidence="4 5" key="1">
    <citation type="submission" date="2022-04" db="EMBL/GenBank/DDBJ databases">
        <title>Genome draft of Actinomadura sp. ATCC 31491.</title>
        <authorList>
            <person name="Shi X."/>
            <person name="Du Y."/>
        </authorList>
    </citation>
    <scope>NUCLEOTIDE SEQUENCE [LARGE SCALE GENOMIC DNA]</scope>
    <source>
        <strain evidence="4 5">ATCC 31491</strain>
    </source>
</reference>
<evidence type="ECO:0000256" key="2">
    <source>
        <dbReference type="SAM" id="SignalP"/>
    </source>
</evidence>
<dbReference type="PANTHER" id="PTHR35936:SF17">
    <property type="entry name" value="ARGININE-BINDING EXTRACELLULAR PROTEIN ARTP"/>
    <property type="match status" value="1"/>
</dbReference>
<evidence type="ECO:0000259" key="3">
    <source>
        <dbReference type="SMART" id="SM00062"/>
    </source>
</evidence>
<dbReference type="Proteomes" id="UP001317259">
    <property type="component" value="Unassembled WGS sequence"/>
</dbReference>
<evidence type="ECO:0000256" key="1">
    <source>
        <dbReference type="ARBA" id="ARBA00022729"/>
    </source>
</evidence>
<dbReference type="InterPro" id="IPR001638">
    <property type="entry name" value="Solute-binding_3/MltF_N"/>
</dbReference>
<dbReference type="PROSITE" id="PS51257">
    <property type="entry name" value="PROKAR_LIPOPROTEIN"/>
    <property type="match status" value="1"/>
</dbReference>
<gene>
    <name evidence="4" type="ORF">MF672_008525</name>
</gene>
<dbReference type="Gene3D" id="3.40.190.10">
    <property type="entry name" value="Periplasmic binding protein-like II"/>
    <property type="match status" value="2"/>
</dbReference>
<dbReference type="SUPFAM" id="SSF53850">
    <property type="entry name" value="Periplasmic binding protein-like II"/>
    <property type="match status" value="1"/>
</dbReference>
<proteinExistence type="predicted"/>
<dbReference type="SMART" id="SM00062">
    <property type="entry name" value="PBPb"/>
    <property type="match status" value="1"/>
</dbReference>
<dbReference type="EMBL" id="JAKRKC020000001">
    <property type="protein sequence ID" value="MCK2213833.1"/>
    <property type="molecule type" value="Genomic_DNA"/>
</dbReference>
<protein>
    <submittedName>
        <fullName evidence="4">Transporter substrate-binding domain-containing protein</fullName>
    </submittedName>
</protein>
<name>A0ABT0FN99_9ACTN</name>
<feature type="chain" id="PRO_5046623996" evidence="2">
    <location>
        <begin position="20"/>
        <end position="289"/>
    </location>
</feature>
<sequence>MSGRLFFPAVATAVAVLLAACSGGGGGSATATASGGAVQTVQQGVLMIGSQQSYIPGEFRAEGSQDLQGFGVEIVAEIARRLGLKTQWVQTDYSAIITGLQAGQFDMGSGGMSPNPERLQQVDMIGYYRSGATFLVRKADAGKYPDAKAVCGHKLGMLEGSTTLEKAVEQANASCSGGPIQVEHYTSTPLGLQGLLSERIEAYTPDLAQAQYIVKQNPDQFATTDYHLVDYLINFTFGKGGDPGLRDAVYDTLAAMMRDGAYDKILAKWNLNVGGLEKPAYNGQLDGKP</sequence>
<feature type="domain" description="Solute-binding protein family 3/N-terminal" evidence="3">
    <location>
        <begin position="45"/>
        <end position="273"/>
    </location>
</feature>
<comment type="caution">
    <text evidence="4">The sequence shown here is derived from an EMBL/GenBank/DDBJ whole genome shotgun (WGS) entry which is preliminary data.</text>
</comment>
<dbReference type="RefSeq" id="WP_242375504.1">
    <property type="nucleotide sequence ID" value="NZ_JAKRKC020000001.1"/>
</dbReference>
<organism evidence="4 5">
    <name type="scientific">Actinomadura luzonensis</name>
    <dbReference type="NCBI Taxonomy" id="2805427"/>
    <lineage>
        <taxon>Bacteria</taxon>
        <taxon>Bacillati</taxon>
        <taxon>Actinomycetota</taxon>
        <taxon>Actinomycetes</taxon>
        <taxon>Streptosporangiales</taxon>
        <taxon>Thermomonosporaceae</taxon>
        <taxon>Actinomadura</taxon>
    </lineage>
</organism>
<feature type="signal peptide" evidence="2">
    <location>
        <begin position="1"/>
        <end position="19"/>
    </location>
</feature>